<evidence type="ECO:0000313" key="3">
    <source>
        <dbReference type="EMBL" id="QSV45999.1"/>
    </source>
</evidence>
<dbReference type="RefSeq" id="WP_207163788.1">
    <property type="nucleotide sequence ID" value="NZ_CP071382.1"/>
</dbReference>
<gene>
    <name evidence="3" type="ORF">JZM60_01505</name>
</gene>
<organism evidence="3 4">
    <name type="scientific">Geobacter benzoatilyticus</name>
    <dbReference type="NCBI Taxonomy" id="2815309"/>
    <lineage>
        <taxon>Bacteria</taxon>
        <taxon>Pseudomonadati</taxon>
        <taxon>Thermodesulfobacteriota</taxon>
        <taxon>Desulfuromonadia</taxon>
        <taxon>Geobacterales</taxon>
        <taxon>Geobacteraceae</taxon>
        <taxon>Geobacter</taxon>
    </lineage>
</organism>
<feature type="signal peptide" evidence="1">
    <location>
        <begin position="1"/>
        <end position="20"/>
    </location>
</feature>
<dbReference type="Pfam" id="PF03886">
    <property type="entry name" value="ABC_trans_aux"/>
    <property type="match status" value="1"/>
</dbReference>
<dbReference type="Proteomes" id="UP000663651">
    <property type="component" value="Chromosome"/>
</dbReference>
<dbReference type="EMBL" id="CP071382">
    <property type="protein sequence ID" value="QSV45999.1"/>
    <property type="molecule type" value="Genomic_DNA"/>
</dbReference>
<evidence type="ECO:0000256" key="1">
    <source>
        <dbReference type="SAM" id="SignalP"/>
    </source>
</evidence>
<accession>A0ABX7Q3G9</accession>
<protein>
    <submittedName>
        <fullName evidence="3">Membrane integrity-associated transporter subunit PqiC</fullName>
    </submittedName>
</protein>
<keyword evidence="4" id="KW-1185">Reference proteome</keyword>
<proteinExistence type="predicted"/>
<evidence type="ECO:0000313" key="4">
    <source>
        <dbReference type="Proteomes" id="UP000663651"/>
    </source>
</evidence>
<reference evidence="3 4" key="1">
    <citation type="submission" date="2021-03" db="EMBL/GenBank/DDBJ databases">
        <title>Geobacter metallireducens gen. nov. sp. nov., a microorganism capable of coupling the complete oxidation of organic compounds to the reduction of iron and other metals.</title>
        <authorList>
            <person name="Li Y."/>
        </authorList>
    </citation>
    <scope>NUCLEOTIDE SEQUENCE [LARGE SCALE GENOMIC DNA]</scope>
    <source>
        <strain evidence="3 4">Jerry-YX</strain>
    </source>
</reference>
<keyword evidence="1" id="KW-0732">Signal</keyword>
<dbReference type="SUPFAM" id="SSF159594">
    <property type="entry name" value="XCC0632-like"/>
    <property type="match status" value="1"/>
</dbReference>
<dbReference type="Gene3D" id="3.40.50.10610">
    <property type="entry name" value="ABC-type transport auxiliary lipoprotein component"/>
    <property type="match status" value="1"/>
</dbReference>
<evidence type="ECO:0000259" key="2">
    <source>
        <dbReference type="Pfam" id="PF03886"/>
    </source>
</evidence>
<sequence length="206" mass="21494">MMLRSAACCALFVYAAIYCAACGSTPPARFYTLSSLASSGGRGRPSVGQPSKVLGIGPVTLAGYLYHPGITTRSGPNTVSRAELDRWGSPLGDEVTRVFVENMGELLPHGRYVVLPWLEASALDCRVQLTITRFDGPTEGPVVLNASWVLFGGGPNTVRASGEASITEPLRGSGYGATADAMSRALAGLSRRIAMEIGTVADAVGK</sequence>
<dbReference type="InterPro" id="IPR005586">
    <property type="entry name" value="ABC_trans_aux"/>
</dbReference>
<feature type="chain" id="PRO_5045147925" evidence="1">
    <location>
        <begin position="21"/>
        <end position="206"/>
    </location>
</feature>
<feature type="domain" description="ABC-type transport auxiliary lipoprotein component" evidence="2">
    <location>
        <begin position="31"/>
        <end position="194"/>
    </location>
</feature>
<name>A0ABX7Q3G9_9BACT</name>